<accession>A0ACC2JW81</accession>
<protein>
    <submittedName>
        <fullName evidence="1">Uncharacterized protein</fullName>
    </submittedName>
</protein>
<evidence type="ECO:0000313" key="1">
    <source>
        <dbReference type="EMBL" id="KAJ8131779.1"/>
    </source>
</evidence>
<dbReference type="Proteomes" id="UP001153332">
    <property type="component" value="Unassembled WGS sequence"/>
</dbReference>
<organism evidence="1 2">
    <name type="scientific">Lasiodiplodia mahajangana</name>
    <dbReference type="NCBI Taxonomy" id="1108764"/>
    <lineage>
        <taxon>Eukaryota</taxon>
        <taxon>Fungi</taxon>
        <taxon>Dikarya</taxon>
        <taxon>Ascomycota</taxon>
        <taxon>Pezizomycotina</taxon>
        <taxon>Dothideomycetes</taxon>
        <taxon>Dothideomycetes incertae sedis</taxon>
        <taxon>Botryosphaeriales</taxon>
        <taxon>Botryosphaeriaceae</taxon>
        <taxon>Lasiodiplodia</taxon>
    </lineage>
</organism>
<comment type="caution">
    <text evidence="1">The sequence shown here is derived from an EMBL/GenBank/DDBJ whole genome shotgun (WGS) entry which is preliminary data.</text>
</comment>
<gene>
    <name evidence="1" type="ORF">O1611_g1844</name>
</gene>
<name>A0ACC2JW81_9PEZI</name>
<dbReference type="EMBL" id="JAPUUL010000229">
    <property type="protein sequence ID" value="KAJ8131779.1"/>
    <property type="molecule type" value="Genomic_DNA"/>
</dbReference>
<proteinExistence type="predicted"/>
<reference evidence="1" key="1">
    <citation type="submission" date="2022-12" db="EMBL/GenBank/DDBJ databases">
        <title>Genome Sequence of Lasiodiplodia mahajangana.</title>
        <authorList>
            <person name="Buettner E."/>
        </authorList>
    </citation>
    <scope>NUCLEOTIDE SEQUENCE</scope>
    <source>
        <strain evidence="1">VT137</strain>
    </source>
</reference>
<sequence>MTSECGAQSDNSTSTCLNGSGGPEDHVCIVGIGCRLPGGVRSPSELWDFLMSQRSAQGTVPPERFNIEGFHSLDDGRAGAMKATGGYFIDEDVRLFDNHFFGINNLEATYMDPLQRKLLEVVFECFENAGYSLEQMSNSNTGVYVGDFTTDYQIMHFRDPDYLHRYSSTGSSKSILANRISHVFNLHGPSLGLNTACSSSVYCLHQAVLALQAGDCDAAVVAAANLILSPEQHLETMKAGVLSPTSACHTFDISADGYGRAEGVGSLFLKRYSAAVRDGDKIWGVIRATALNANGKTTGISQPSAALQEAVIKKAYTSAGLEPDGTDYVECHGTGTAVGDVVEVDALKSCFGPRFGLPLMIGSVKTNFGHSEATSGLTSIIKVLLSFNKGIIPPTYGVNQLNPKLALESANMQVVTEQEKWPRFLRRASINSFGYGGANAHVILESVESYRGADLEPRSATPEDDTHPSVLPVTAKSKQSLEKRLAQISSLAETADLAHLRALAFTLGSRRSQLTEKAILLAVPMGSTKSKTEVHRLSVPRSDKRGATLPLAFVFTGQGSQYPGMARELLLQDRVFSTTISELDRALQSLPAEHCPSCTLRETILDSGDTSQISEATRSQAVCTAIQIGIVKILGGWGIHPSAVMGHSSGEIAAAYNAGILNQSESILIAYLRGLAVAKLVEQGAMLAAGVGSDVAENMIQLNGLRGVVNVACNNSPQSVTLSGSVEGLSILLSRLQEQKLFAKMLDTGGKAYHSPMMKEIGPYYEALMAQYLGTVQTGERHNPKMVAEMHCSAGQLDGSPGRPINDSNKAKYWRHNLESSVQFYPTLKNLVSIGKFHLIEIGPHHGLKGPIQQTLAECGPEVQSLPYSPSLVRKQNSLIAMKNLAGALYIHGSDLNWFKVNNLQNDPSSYHVHEIPPYPWDYSTDVLWHEPRASIELRNRQYVRHPLLGSRQLAGNGINQTWRNILHLSELPWLRDHRVESQIVFPAAGYLCVAMEAMSQIYTQSLPSKSDRDQFNFQFHDVSINAALVLAETDSEAGKNVELHTSLSPQKLSLTTSSSHWHDFSISSWSAGHAVLHCVGSIQITNRAPQPKTTQRDTACFETWSPQRWYDKLEELGLSFGPQFKSLVDISTDSLRSHPNAMSTINITPESEQASNYKHAIHPITLDACLQTALIGASCGVLGSLKAQLPVFISDCWIKGVWEDVPNGHGQIHTRSSTAGFSTMKASCNLRSADGMSLVDIDGVRFAMYNGKMKTPSAMLNGSAQPLRNPCLRVRWRPDIYRISQRVEKDLQDYIKTSAHQLNPSPVSYTEATFRVLLELAGHKMPGMQVFELADSGTQESHRWLEALNTDSAFPLCNVWESGTIDDERSIGMDAGHTTPFDVLLISGIVISHKTSAAQQYLRAANFNVVDSGSNILLAVRIAKKQKQFAGRGVFILYQRPSTFANELILGLREALEETIGASDVKAVAISDIEECTLVENSICISLFEAEVEFLATMNGGDMNRLRHVTNTVTDLLWVTTTNMLSPGQENPNLTLVSGLSRALMLEQPALRFSVIDIGPVLPPKPIVLDQILQALVPSYDGDDKEFVCSGGLIHISRFCPDPVLNRQFRRRLGMEDPLRNTRLDEAGLARLAIDEVGRMDTIHFEQVSNRPQPIPDGYIDVAIKAVSINAKDIYALGGRAETRGGTTACEFSGIIVATASDVAHFKPGERVVVLWPNRFNTTERVPAWAAHKLLPQEDYATMATIPVVYSTALYALHDRANIKAGESILVHAGSGALGIAVIGIAKNVGAVVYATVSSEAKKDFLVAELGLPASHIFSSRDTSFSDRILELTGGRGVDIIVNSLTGDLMHASWENCLAEFGRFIEVGKRELFDAGRLNMRGFLRSATFTAFDLEDLILSENERYRQLVAEKVQQALELYRTRAIRLPPIRTFDVSEISQACRYFSTRDRVGKVVISLERPESLVRISEAKYSTILDSGKVYLLVGCLGGLGRFARANSVSPGYIKTDITAFIPDATKSLFKDKIPMGREGETKELKGAYLYLASDASSYTTGTDLIVDGGYCAP</sequence>
<keyword evidence="2" id="KW-1185">Reference proteome</keyword>
<evidence type="ECO:0000313" key="2">
    <source>
        <dbReference type="Proteomes" id="UP001153332"/>
    </source>
</evidence>